<dbReference type="AlphaFoldDB" id="A0AAV8HTQ0"/>
<dbReference type="Gene3D" id="3.30.1370.10">
    <property type="entry name" value="K Homology domain, type 1"/>
    <property type="match status" value="5"/>
</dbReference>
<feature type="domain" description="K Homology" evidence="4">
    <location>
        <begin position="39"/>
        <end position="109"/>
    </location>
</feature>
<dbReference type="SUPFAM" id="SSF54791">
    <property type="entry name" value="Eukaryotic type KH-domain (KH-domain type I)"/>
    <property type="match status" value="5"/>
</dbReference>
<organism evidence="5 6">
    <name type="scientific">Rhynchospora pubera</name>
    <dbReference type="NCBI Taxonomy" id="906938"/>
    <lineage>
        <taxon>Eukaryota</taxon>
        <taxon>Viridiplantae</taxon>
        <taxon>Streptophyta</taxon>
        <taxon>Embryophyta</taxon>
        <taxon>Tracheophyta</taxon>
        <taxon>Spermatophyta</taxon>
        <taxon>Magnoliopsida</taxon>
        <taxon>Liliopsida</taxon>
        <taxon>Poales</taxon>
        <taxon>Cyperaceae</taxon>
        <taxon>Cyperoideae</taxon>
        <taxon>Rhynchosporeae</taxon>
        <taxon>Rhynchospora</taxon>
    </lineage>
</organism>
<feature type="compositionally biased region" description="Polar residues" evidence="3">
    <location>
        <begin position="1"/>
        <end position="17"/>
    </location>
</feature>
<feature type="compositionally biased region" description="Basic and acidic residues" evidence="3">
    <location>
        <begin position="527"/>
        <end position="538"/>
    </location>
</feature>
<feature type="region of interest" description="Disordered" evidence="3">
    <location>
        <begin position="504"/>
        <end position="567"/>
    </location>
</feature>
<feature type="compositionally biased region" description="Basic and acidic residues" evidence="3">
    <location>
        <begin position="257"/>
        <end position="269"/>
    </location>
</feature>
<keyword evidence="1" id="KW-0677">Repeat</keyword>
<dbReference type="CDD" id="cd22459">
    <property type="entry name" value="KH-I_PEPPER_rpt1_like"/>
    <property type="match status" value="1"/>
</dbReference>
<evidence type="ECO:0000313" key="5">
    <source>
        <dbReference type="EMBL" id="KAJ4818267.1"/>
    </source>
</evidence>
<keyword evidence="6" id="KW-1185">Reference proteome</keyword>
<dbReference type="CDD" id="cd22460">
    <property type="entry name" value="KH-I_PEPPER_rpt2_like"/>
    <property type="match status" value="2"/>
</dbReference>
<dbReference type="EMBL" id="JAMFTS010000001">
    <property type="protein sequence ID" value="KAJ4818267.1"/>
    <property type="molecule type" value="Genomic_DNA"/>
</dbReference>
<evidence type="ECO:0000259" key="4">
    <source>
        <dbReference type="SMART" id="SM00322"/>
    </source>
</evidence>
<feature type="region of interest" description="Disordered" evidence="3">
    <location>
        <begin position="97"/>
        <end position="130"/>
    </location>
</feature>
<protein>
    <submittedName>
        <fullName evidence="5">RNA-binding KH domain-containing protein</fullName>
    </submittedName>
</protein>
<accession>A0AAV8HTQ0</accession>
<feature type="compositionally biased region" description="Polar residues" evidence="3">
    <location>
        <begin position="25"/>
        <end position="35"/>
    </location>
</feature>
<feature type="region of interest" description="Disordered" evidence="3">
    <location>
        <begin position="1"/>
        <end position="35"/>
    </location>
</feature>
<feature type="domain" description="K Homology" evidence="4">
    <location>
        <begin position="183"/>
        <end position="258"/>
    </location>
</feature>
<dbReference type="Proteomes" id="UP001140206">
    <property type="component" value="Chromosome 1"/>
</dbReference>
<sequence>MASNLTPSKRPSDENPQPQEPEAPTKSQKTGPATSVRQRLVTYKVLCPVAMSGSVIGKGGNIVSKIRQDTGAKIKLEDAVGGCSERIVIITSVYKEAQKSDEGTEKDGTAENEEKEEGAEEPSEAVPVEKATPAAFTALMRVFERVMLEECDLESEGEGEAEGEGEGEARESEEEKEAERASLFVTFRMLVLSGQVGSLLGKGGVIIKKIMADSGAQVRVLSRDQLPICAKPQEDVVQVTGDLDSVRKAVMLIAKQLLERPPGRDRDPSKPGPTPSASSQPFAPKQFGVHPQFGGHPHESVTPGAPVDLMTYRMLCTNNQVGGVIGKAGYIVKNIKNETGSDITISELNSEAQSEDRLITIQGPVLSGQFHGDSFSPIQHAVLRVQHRLVLSSGVGAETREQQCRLVIASSQVGCLLGKGGNIMAEMRKSSGAFIQIMARGKDSIPDGIGQDEEVIQINGNGESVQEAIIQITSRLKHHFLRDKAPPMNHASPYGMEPPFGPYMGSGASPQQHLSSQPPPFHSYGRSYEEGLPYDRHAPWGAREPLPDYGSHPSRKAGTISPEEPSPVIPSITLEVTIPRSLVPNLCGEDGGCLNKIREISEAKITITELRPESPETVIMVSGVPEHAYCAQSLLEAFVLSETPSSPDVGKEAVLIES</sequence>
<dbReference type="GO" id="GO:0003723">
    <property type="term" value="F:RNA binding"/>
    <property type="evidence" value="ECO:0007669"/>
    <property type="project" value="UniProtKB-UniRule"/>
</dbReference>
<keyword evidence="2" id="KW-0694">RNA-binding</keyword>
<feature type="domain" description="K Homology" evidence="4">
    <location>
        <begin position="400"/>
        <end position="477"/>
    </location>
</feature>
<reference evidence="5" key="1">
    <citation type="submission" date="2022-08" db="EMBL/GenBank/DDBJ databases">
        <authorList>
            <person name="Marques A."/>
        </authorList>
    </citation>
    <scope>NUCLEOTIDE SEQUENCE</scope>
    <source>
        <strain evidence="5">RhyPub2mFocal</strain>
        <tissue evidence="5">Leaves</tissue>
    </source>
</reference>
<feature type="domain" description="K Homology" evidence="4">
    <location>
        <begin position="308"/>
        <end position="390"/>
    </location>
</feature>
<dbReference type="InterPro" id="IPR036612">
    <property type="entry name" value="KH_dom_type_1_sf"/>
</dbReference>
<name>A0AAV8HTQ0_9POAL</name>
<dbReference type="InterPro" id="IPR004088">
    <property type="entry name" value="KH_dom_type_1"/>
</dbReference>
<dbReference type="PROSITE" id="PS50084">
    <property type="entry name" value="KH_TYPE_1"/>
    <property type="match status" value="5"/>
</dbReference>
<feature type="compositionally biased region" description="Basic and acidic residues" evidence="3">
    <location>
        <begin position="97"/>
        <end position="109"/>
    </location>
</feature>
<dbReference type="SMART" id="SM00322">
    <property type="entry name" value="KH"/>
    <property type="match status" value="5"/>
</dbReference>
<feature type="compositionally biased region" description="Acidic residues" evidence="3">
    <location>
        <begin position="152"/>
        <end position="176"/>
    </location>
</feature>
<dbReference type="InterPro" id="IPR004087">
    <property type="entry name" value="KH_dom"/>
</dbReference>
<feature type="domain" description="K Homology" evidence="4">
    <location>
        <begin position="570"/>
        <end position="640"/>
    </location>
</feature>
<feature type="region of interest" description="Disordered" evidence="3">
    <location>
        <begin position="257"/>
        <end position="302"/>
    </location>
</feature>
<evidence type="ECO:0000256" key="3">
    <source>
        <dbReference type="SAM" id="MobiDB-lite"/>
    </source>
</evidence>
<feature type="compositionally biased region" description="Acidic residues" evidence="3">
    <location>
        <begin position="110"/>
        <end position="123"/>
    </location>
</feature>
<proteinExistence type="predicted"/>
<evidence type="ECO:0000256" key="1">
    <source>
        <dbReference type="ARBA" id="ARBA00022737"/>
    </source>
</evidence>
<dbReference type="PANTHER" id="PTHR10288">
    <property type="entry name" value="KH DOMAIN CONTAINING RNA BINDING PROTEIN"/>
    <property type="match status" value="1"/>
</dbReference>
<feature type="region of interest" description="Disordered" evidence="3">
    <location>
        <begin position="152"/>
        <end position="177"/>
    </location>
</feature>
<evidence type="ECO:0000313" key="6">
    <source>
        <dbReference type="Proteomes" id="UP001140206"/>
    </source>
</evidence>
<comment type="caution">
    <text evidence="5">The sequence shown here is derived from an EMBL/GenBank/DDBJ whole genome shotgun (WGS) entry which is preliminary data.</text>
</comment>
<evidence type="ECO:0000256" key="2">
    <source>
        <dbReference type="PROSITE-ProRule" id="PRU00117"/>
    </source>
</evidence>
<dbReference type="Pfam" id="PF00013">
    <property type="entry name" value="KH_1"/>
    <property type="match status" value="5"/>
</dbReference>
<gene>
    <name evidence="5" type="ORF">LUZ62_030833</name>
</gene>